<dbReference type="Proteomes" id="UP000281553">
    <property type="component" value="Unassembled WGS sequence"/>
</dbReference>
<protein>
    <recommendedName>
        <fullName evidence="4">Striatin N-terminal domain-containing protein</fullName>
    </recommendedName>
</protein>
<feature type="compositionally biased region" description="Polar residues" evidence="3">
    <location>
        <begin position="21"/>
        <end position="32"/>
    </location>
</feature>
<reference evidence="5 6" key="1">
    <citation type="submission" date="2018-11" db="EMBL/GenBank/DDBJ databases">
        <authorList>
            <consortium name="Pathogen Informatics"/>
        </authorList>
    </citation>
    <scope>NUCLEOTIDE SEQUENCE [LARGE SCALE GENOMIC DNA]</scope>
</reference>
<dbReference type="OrthoDB" id="727118at2759"/>
<proteinExistence type="predicted"/>
<dbReference type="PANTHER" id="PTHR15653:SF0">
    <property type="entry name" value="CONNECTOR OF KINASE TO AP-1, ISOFORM E"/>
    <property type="match status" value="1"/>
</dbReference>
<dbReference type="Gene3D" id="1.20.5.300">
    <property type="match status" value="1"/>
</dbReference>
<evidence type="ECO:0000256" key="3">
    <source>
        <dbReference type="SAM" id="MobiDB-lite"/>
    </source>
</evidence>
<feature type="domain" description="Striatin N-terminal" evidence="4">
    <location>
        <begin position="34"/>
        <end position="179"/>
    </location>
</feature>
<evidence type="ECO:0000256" key="2">
    <source>
        <dbReference type="SAM" id="Coils"/>
    </source>
</evidence>
<dbReference type="EMBL" id="UYRU01059662">
    <property type="protein sequence ID" value="VDN14569.1"/>
    <property type="molecule type" value="Genomic_DNA"/>
</dbReference>
<keyword evidence="1 2" id="KW-0175">Coiled coil</keyword>
<dbReference type="InterPro" id="IPR051488">
    <property type="entry name" value="WD_repeat_striatin"/>
</dbReference>
<feature type="region of interest" description="Disordered" evidence="3">
    <location>
        <begin position="13"/>
        <end position="32"/>
    </location>
</feature>
<name>A0A3P7P151_DIBLA</name>
<evidence type="ECO:0000256" key="1">
    <source>
        <dbReference type="ARBA" id="ARBA00023054"/>
    </source>
</evidence>
<feature type="coiled-coil region" evidence="2">
    <location>
        <begin position="60"/>
        <end position="108"/>
    </location>
</feature>
<evidence type="ECO:0000313" key="5">
    <source>
        <dbReference type="EMBL" id="VDN14569.1"/>
    </source>
</evidence>
<organism evidence="5 6">
    <name type="scientific">Dibothriocephalus latus</name>
    <name type="common">Fish tapeworm</name>
    <name type="synonym">Diphyllobothrium latum</name>
    <dbReference type="NCBI Taxonomy" id="60516"/>
    <lineage>
        <taxon>Eukaryota</taxon>
        <taxon>Metazoa</taxon>
        <taxon>Spiralia</taxon>
        <taxon>Lophotrochozoa</taxon>
        <taxon>Platyhelminthes</taxon>
        <taxon>Cestoda</taxon>
        <taxon>Eucestoda</taxon>
        <taxon>Diphyllobothriidea</taxon>
        <taxon>Diphyllobothriidae</taxon>
        <taxon>Dibothriocephalus</taxon>
    </lineage>
</organism>
<dbReference type="Pfam" id="PF08232">
    <property type="entry name" value="Striatin"/>
    <property type="match status" value="1"/>
</dbReference>
<dbReference type="PANTHER" id="PTHR15653">
    <property type="entry name" value="STRIATIN"/>
    <property type="match status" value="1"/>
</dbReference>
<dbReference type="InterPro" id="IPR013258">
    <property type="entry name" value="Striatin_N"/>
</dbReference>
<gene>
    <name evidence="5" type="ORF">DILT_LOCUS10400</name>
</gene>
<sequence length="285" mass="32430">MEEGTVFASQGIGGYERGELNGSTEQKESGSQYTIQSVMHFIQSEWRRMELQQSQWLMERSELRAEIAFLKGERRGQENLKQDLIRRIKMLEHALKKERVRYQELKTSMSSGQDHVADENAKSGLDFGPENLKDYKHILDPGQQLARCTEQAAQSNAKWRESRQRLTHFLQELGYTDSVLEVRQSRVRQLLCATGIEVSDQGQLEAVKNGVPSDRESVHLQDTEEAVMRTFDFLEAIPKEKSDEKPAELNVGDADASWPDDTAGKSASEVAFSNQSSVRHHFTIL</sequence>
<accession>A0A3P7P151</accession>
<keyword evidence="6" id="KW-1185">Reference proteome</keyword>
<dbReference type="AlphaFoldDB" id="A0A3P7P151"/>
<evidence type="ECO:0000259" key="4">
    <source>
        <dbReference type="Pfam" id="PF08232"/>
    </source>
</evidence>
<evidence type="ECO:0000313" key="6">
    <source>
        <dbReference type="Proteomes" id="UP000281553"/>
    </source>
</evidence>
<feature type="region of interest" description="Disordered" evidence="3">
    <location>
        <begin position="242"/>
        <end position="276"/>
    </location>
</feature>